<dbReference type="EMBL" id="CAUOFW020000692">
    <property type="protein sequence ID" value="CAK9135120.1"/>
    <property type="molecule type" value="Genomic_DNA"/>
</dbReference>
<keyword evidence="3" id="KW-1185">Reference proteome</keyword>
<evidence type="ECO:0000313" key="2">
    <source>
        <dbReference type="EMBL" id="CAK9135120.1"/>
    </source>
</evidence>
<dbReference type="Proteomes" id="UP001642360">
    <property type="component" value="Unassembled WGS sequence"/>
</dbReference>
<dbReference type="SUPFAM" id="SSF81383">
    <property type="entry name" value="F-box domain"/>
    <property type="match status" value="1"/>
</dbReference>
<organism evidence="2 3">
    <name type="scientific">Ilex paraguariensis</name>
    <name type="common">yerba mate</name>
    <dbReference type="NCBI Taxonomy" id="185542"/>
    <lineage>
        <taxon>Eukaryota</taxon>
        <taxon>Viridiplantae</taxon>
        <taxon>Streptophyta</taxon>
        <taxon>Embryophyta</taxon>
        <taxon>Tracheophyta</taxon>
        <taxon>Spermatophyta</taxon>
        <taxon>Magnoliopsida</taxon>
        <taxon>eudicotyledons</taxon>
        <taxon>Gunneridae</taxon>
        <taxon>Pentapetalae</taxon>
        <taxon>asterids</taxon>
        <taxon>campanulids</taxon>
        <taxon>Aquifoliales</taxon>
        <taxon>Aquifoliaceae</taxon>
        <taxon>Ilex</taxon>
    </lineage>
</organism>
<gene>
    <name evidence="2" type="ORF">ILEXP_LOCUS2053</name>
</gene>
<comment type="caution">
    <text evidence="2">The sequence shown here is derived from an EMBL/GenBank/DDBJ whole genome shotgun (WGS) entry which is preliminary data.</text>
</comment>
<sequence length="368" mass="42036">MASQSISSAHIVAGDDDLLTEILLRLPIRPLLRFKSVSKHWLSLISNPYFRHRRSHGITTPSGLFLRRFSFPDFLKHDFVPLDGSSATKPPFRALNFVNQPSSIEISQSCNGLLCCCTFQGTKAQRNFKNTRGVQLAFDPSKSPCYKVVCVYSSVGLPEHYEIEVYSSETGLWRRSGNPFRSSVTFKKGVFWNGAINWFNSSGDFLCFNVDEEWLRTLAMPPAPNGGEKRMVKYFGESCGHLHLIENYGPPTIHFIVYEMGRNYSGWFVKYVVDLDPVMKAFPESMNRGVGSSDLNYYMFLILTLTRMGNDEESFLLFTLPAKAMRYNLSDKTFEKAFDFEEGRVRREIFPIVPWNDAFPYIESLACV</sequence>
<dbReference type="InterPro" id="IPR055290">
    <property type="entry name" value="At3g26010-like"/>
</dbReference>
<dbReference type="InterPro" id="IPR036047">
    <property type="entry name" value="F-box-like_dom_sf"/>
</dbReference>
<proteinExistence type="predicted"/>
<evidence type="ECO:0000313" key="3">
    <source>
        <dbReference type="Proteomes" id="UP001642360"/>
    </source>
</evidence>
<accession>A0ABC8QUS5</accession>
<reference evidence="2 3" key="1">
    <citation type="submission" date="2024-02" db="EMBL/GenBank/DDBJ databases">
        <authorList>
            <person name="Vignale AGUSTIN F."/>
            <person name="Sosa J E."/>
            <person name="Modenutti C."/>
        </authorList>
    </citation>
    <scope>NUCLEOTIDE SEQUENCE [LARGE SCALE GENOMIC DNA]</scope>
</reference>
<protein>
    <recommendedName>
        <fullName evidence="1">F-box domain-containing protein</fullName>
    </recommendedName>
</protein>
<name>A0ABC8QUS5_9AQUA</name>
<dbReference type="PANTHER" id="PTHR35546">
    <property type="entry name" value="F-BOX PROTEIN INTERACTION DOMAIN PROTEIN-RELATED"/>
    <property type="match status" value="1"/>
</dbReference>
<dbReference type="PANTHER" id="PTHR35546:SF115">
    <property type="entry name" value="F-BOX DOMAIN-CONTAINING PROTEIN"/>
    <property type="match status" value="1"/>
</dbReference>
<dbReference type="InterPro" id="IPR001810">
    <property type="entry name" value="F-box_dom"/>
</dbReference>
<feature type="domain" description="F-box" evidence="1">
    <location>
        <begin position="14"/>
        <end position="54"/>
    </location>
</feature>
<dbReference type="Gene3D" id="1.20.1280.50">
    <property type="match status" value="1"/>
</dbReference>
<dbReference type="Pfam" id="PF00646">
    <property type="entry name" value="F-box"/>
    <property type="match status" value="1"/>
</dbReference>
<dbReference type="SMART" id="SM00256">
    <property type="entry name" value="FBOX"/>
    <property type="match status" value="1"/>
</dbReference>
<evidence type="ECO:0000259" key="1">
    <source>
        <dbReference type="SMART" id="SM00256"/>
    </source>
</evidence>
<dbReference type="AlphaFoldDB" id="A0ABC8QUS5"/>